<keyword evidence="2" id="KW-0560">Oxidoreductase</keyword>
<name>A0AAN7VBP5_9COLE</name>
<gene>
    <name evidence="4" type="ORF">RI129_007733</name>
</gene>
<dbReference type="GO" id="GO:0016616">
    <property type="term" value="F:oxidoreductase activity, acting on the CH-OH group of donors, NAD or NADP as acceptor"/>
    <property type="evidence" value="ECO:0007669"/>
    <property type="project" value="UniProtKB-ARBA"/>
</dbReference>
<dbReference type="AlphaFoldDB" id="A0AAN7VBP5"/>
<dbReference type="InterPro" id="IPR002347">
    <property type="entry name" value="SDR_fam"/>
</dbReference>
<comment type="caution">
    <text evidence="4">The sequence shown here is derived from an EMBL/GenBank/DDBJ whole genome shotgun (WGS) entry which is preliminary data.</text>
</comment>
<comment type="similarity">
    <text evidence="1 3">Belongs to the short-chain dehydrogenases/reductases (SDR) family.</text>
</comment>
<protein>
    <recommendedName>
        <fullName evidence="6">Farnesol dehydrogenase</fullName>
    </recommendedName>
</protein>
<dbReference type="Pfam" id="PF00106">
    <property type="entry name" value="adh_short"/>
    <property type="match status" value="1"/>
</dbReference>
<dbReference type="PRINTS" id="PR00080">
    <property type="entry name" value="SDRFAMILY"/>
</dbReference>
<evidence type="ECO:0000313" key="4">
    <source>
        <dbReference type="EMBL" id="KAK5643888.1"/>
    </source>
</evidence>
<proteinExistence type="inferred from homology"/>
<keyword evidence="5" id="KW-1185">Reference proteome</keyword>
<dbReference type="PANTHER" id="PTHR43115">
    <property type="entry name" value="DEHYDROGENASE/REDUCTASE SDR FAMILY MEMBER 11"/>
    <property type="match status" value="1"/>
</dbReference>
<organism evidence="4 5">
    <name type="scientific">Pyrocoelia pectoralis</name>
    <dbReference type="NCBI Taxonomy" id="417401"/>
    <lineage>
        <taxon>Eukaryota</taxon>
        <taxon>Metazoa</taxon>
        <taxon>Ecdysozoa</taxon>
        <taxon>Arthropoda</taxon>
        <taxon>Hexapoda</taxon>
        <taxon>Insecta</taxon>
        <taxon>Pterygota</taxon>
        <taxon>Neoptera</taxon>
        <taxon>Endopterygota</taxon>
        <taxon>Coleoptera</taxon>
        <taxon>Polyphaga</taxon>
        <taxon>Elateriformia</taxon>
        <taxon>Elateroidea</taxon>
        <taxon>Lampyridae</taxon>
        <taxon>Lampyrinae</taxon>
        <taxon>Pyrocoelia</taxon>
    </lineage>
</organism>
<dbReference type="Proteomes" id="UP001329430">
    <property type="component" value="Chromosome 5"/>
</dbReference>
<dbReference type="EMBL" id="JAVRBK010000005">
    <property type="protein sequence ID" value="KAK5643888.1"/>
    <property type="molecule type" value="Genomic_DNA"/>
</dbReference>
<accession>A0AAN7VBP5</accession>
<dbReference type="SUPFAM" id="SSF51735">
    <property type="entry name" value="NAD(P)-binding Rossmann-fold domains"/>
    <property type="match status" value="1"/>
</dbReference>
<sequence length="255" mass="27490">MVLSMDRWKNTVAVITGASAGIGSAIVLKLLEEGVIVAGLARRKDMVQKLSSNKNLHAIQCDVTKEDDILNAFEWIYENLGPIHILVNSAGIVRLTNLIEGSTALWREVFDTGVMGLCIATREAVRNMRKNNVDGHIVHMNGISGHKIFPLPNASVLPASKHSITALTETLRQELNSIGSKIKISSISPGVTKTDIISTGYMASGQDAPQGLVNWIKGAPSLESYDVADAVIYALSTPPHVQIHEIIIKPVGEIV</sequence>
<dbReference type="PRINTS" id="PR00081">
    <property type="entry name" value="GDHRDH"/>
</dbReference>
<evidence type="ECO:0000313" key="5">
    <source>
        <dbReference type="Proteomes" id="UP001329430"/>
    </source>
</evidence>
<reference evidence="4 5" key="1">
    <citation type="journal article" date="2024" name="Insects">
        <title>An Improved Chromosome-Level Genome Assembly of the Firefly Pyrocoelia pectoralis.</title>
        <authorList>
            <person name="Fu X."/>
            <person name="Meyer-Rochow V.B."/>
            <person name="Ballantyne L."/>
            <person name="Zhu X."/>
        </authorList>
    </citation>
    <scope>NUCLEOTIDE SEQUENCE [LARGE SCALE GENOMIC DNA]</scope>
    <source>
        <strain evidence="4">XCY_ONT2</strain>
    </source>
</reference>
<dbReference type="FunFam" id="3.40.50.720:FF:000047">
    <property type="entry name" value="NADP-dependent L-serine/L-allo-threonine dehydrogenase"/>
    <property type="match status" value="1"/>
</dbReference>
<evidence type="ECO:0000256" key="2">
    <source>
        <dbReference type="ARBA" id="ARBA00023002"/>
    </source>
</evidence>
<evidence type="ECO:0000256" key="1">
    <source>
        <dbReference type="ARBA" id="ARBA00006484"/>
    </source>
</evidence>
<dbReference type="PANTHER" id="PTHR43115:SF4">
    <property type="entry name" value="DEHYDROGENASE_REDUCTASE SDR FAMILY MEMBER 11"/>
    <property type="match status" value="1"/>
</dbReference>
<dbReference type="InterPro" id="IPR036291">
    <property type="entry name" value="NAD(P)-bd_dom_sf"/>
</dbReference>
<evidence type="ECO:0000256" key="3">
    <source>
        <dbReference type="RuleBase" id="RU000363"/>
    </source>
</evidence>
<dbReference type="Gene3D" id="3.40.50.720">
    <property type="entry name" value="NAD(P)-binding Rossmann-like Domain"/>
    <property type="match status" value="1"/>
</dbReference>
<evidence type="ECO:0008006" key="6">
    <source>
        <dbReference type="Google" id="ProtNLM"/>
    </source>
</evidence>